<evidence type="ECO:0000313" key="1">
    <source>
        <dbReference type="EMBL" id="OGG73080.1"/>
    </source>
</evidence>
<organism evidence="1 2">
    <name type="scientific">Candidatus Kaiserbacteria bacterium RIFCSPLOWO2_01_FULL_53_17</name>
    <dbReference type="NCBI Taxonomy" id="1798511"/>
    <lineage>
        <taxon>Bacteria</taxon>
        <taxon>Candidatus Kaiseribacteriota</taxon>
    </lineage>
</organism>
<dbReference type="AlphaFoldDB" id="A0A1F6EHF9"/>
<dbReference type="Proteomes" id="UP000177306">
    <property type="component" value="Unassembled WGS sequence"/>
</dbReference>
<comment type="caution">
    <text evidence="1">The sequence shown here is derived from an EMBL/GenBank/DDBJ whole genome shotgun (WGS) entry which is preliminary data.</text>
</comment>
<dbReference type="EMBL" id="MFLY01000012">
    <property type="protein sequence ID" value="OGG73080.1"/>
    <property type="molecule type" value="Genomic_DNA"/>
</dbReference>
<name>A0A1F6EHF9_9BACT</name>
<evidence type="ECO:0000313" key="2">
    <source>
        <dbReference type="Proteomes" id="UP000177306"/>
    </source>
</evidence>
<protein>
    <submittedName>
        <fullName evidence="1">Uncharacterized protein</fullName>
    </submittedName>
</protein>
<reference evidence="1 2" key="1">
    <citation type="journal article" date="2016" name="Nat. Commun.">
        <title>Thousands of microbial genomes shed light on interconnected biogeochemical processes in an aquifer system.</title>
        <authorList>
            <person name="Anantharaman K."/>
            <person name="Brown C.T."/>
            <person name="Hug L.A."/>
            <person name="Sharon I."/>
            <person name="Castelle C.J."/>
            <person name="Probst A.J."/>
            <person name="Thomas B.C."/>
            <person name="Singh A."/>
            <person name="Wilkins M.J."/>
            <person name="Karaoz U."/>
            <person name="Brodie E.L."/>
            <person name="Williams K.H."/>
            <person name="Hubbard S.S."/>
            <person name="Banfield J.F."/>
        </authorList>
    </citation>
    <scope>NUCLEOTIDE SEQUENCE [LARGE SCALE GENOMIC DNA]</scope>
</reference>
<accession>A0A1F6EHF9</accession>
<gene>
    <name evidence="1" type="ORF">A3A38_04265</name>
</gene>
<sequence>MNKHLFKCWVWKVLWALSAVSFVLAWVSVLMQAPIGQFDPLFLLWNALVLAVLATPIKLDCHNCNVCGVKGSGTMM</sequence>
<proteinExistence type="predicted"/>